<reference evidence="3 5" key="1">
    <citation type="journal article" date="2023" name="Microb. Genom.">
        <title>Mesoterricola silvestris gen. nov., sp. nov., Mesoterricola sediminis sp. nov., Geothrix oryzae sp. nov., Geothrix edaphica sp. nov., Geothrix rubra sp. nov., and Geothrix limicola sp. nov., six novel members of Acidobacteriota isolated from soils.</title>
        <authorList>
            <person name="Weisberg A.J."/>
            <person name="Pearce E."/>
            <person name="Kramer C.G."/>
            <person name="Chang J.H."/>
            <person name="Clarke C.R."/>
        </authorList>
    </citation>
    <scope>NUCLEOTIDE SEQUENCE</scope>
    <source>
        <strain evidence="4 5">NB05-1H</strain>
        <strain evidence="3">NRRL_B-16521</strain>
    </source>
</reference>
<comment type="caution">
    <text evidence="3">The sequence shown here is derived from an EMBL/GenBank/DDBJ whole genome shotgun (WGS) entry which is preliminary data.</text>
</comment>
<evidence type="ECO:0000313" key="3">
    <source>
        <dbReference type="EMBL" id="MDX2961244.1"/>
    </source>
</evidence>
<accession>A0AAP6BAM5</accession>
<dbReference type="InterPro" id="IPR037473">
    <property type="entry name" value="Lcp-like"/>
</dbReference>
<evidence type="ECO:0000259" key="2">
    <source>
        <dbReference type="Pfam" id="PF09995"/>
    </source>
</evidence>
<feature type="region of interest" description="Disordered" evidence="1">
    <location>
        <begin position="366"/>
        <end position="402"/>
    </location>
</feature>
<dbReference type="AlphaFoldDB" id="A0AAP6BAM5"/>
<dbReference type="GO" id="GO:0016491">
    <property type="term" value="F:oxidoreductase activity"/>
    <property type="evidence" value="ECO:0007669"/>
    <property type="project" value="InterPro"/>
</dbReference>
<sequence>MTANQAPREALERVIDLEAARQRHSSQTEHLVVLLTAGDPLADAAVAELDLHGTSARQAFDMGLKEGMASLGEHSPTAITALLKDLEATPSWAAPSTLHRGDVVSRSVPPIWSGLCSITSALAHTYASPAVARLLAGSGTPTDTASRSLVETAVWARRIVQPGGLLRGGQGYVAAAELRLRHARMRATSLADWDAGAPGLPIGQLDMARTWLGFTLISYRALAAVGIEISPAEERHLYRYWSYVAHLLGLDERLHQDVADHAGARRLQDLLDSVTPSPDDNSRTLTIAMVEIQAHAMARAPGMALSEEQLSTLMHTVLRQTFGEPASNRMGLPASATPDLMPLIGTLDRQARRWQTFSRASAREAHLRALEDSGPDVVPRVPRRGTRRRQNSGAGLPKFPAA</sequence>
<evidence type="ECO:0000256" key="1">
    <source>
        <dbReference type="SAM" id="MobiDB-lite"/>
    </source>
</evidence>
<dbReference type="Proteomes" id="UP001272987">
    <property type="component" value="Unassembled WGS sequence"/>
</dbReference>
<name>A0AAP6BAM5_9ACTN</name>
<evidence type="ECO:0000313" key="4">
    <source>
        <dbReference type="EMBL" id="MDX3022802.1"/>
    </source>
</evidence>
<evidence type="ECO:0000313" key="6">
    <source>
        <dbReference type="Proteomes" id="UP001282288"/>
    </source>
</evidence>
<dbReference type="InterPro" id="IPR018713">
    <property type="entry name" value="MPAB/Lcp_cat_dom"/>
</dbReference>
<dbReference type="EMBL" id="JARAWC010000010">
    <property type="protein sequence ID" value="MDX2961244.1"/>
    <property type="molecule type" value="Genomic_DNA"/>
</dbReference>
<dbReference type="Pfam" id="PF09995">
    <property type="entry name" value="MPAB_Lcp_cat"/>
    <property type="match status" value="1"/>
</dbReference>
<dbReference type="EMBL" id="JARAWP010000023">
    <property type="protein sequence ID" value="MDX3022802.1"/>
    <property type="molecule type" value="Genomic_DNA"/>
</dbReference>
<gene>
    <name evidence="3" type="ORF">PV399_16190</name>
    <name evidence="4" type="ORF">PV666_33715</name>
</gene>
<dbReference type="PANTHER" id="PTHR37539:SF1">
    <property type="entry name" value="ER-BOUND OXYGENASE MPAB_MPAB'_RUBBER OXYGENASE CATALYTIC DOMAIN-CONTAINING PROTEIN"/>
    <property type="match status" value="1"/>
</dbReference>
<organism evidence="3 6">
    <name type="scientific">Streptomyces acidiscabies</name>
    <dbReference type="NCBI Taxonomy" id="42234"/>
    <lineage>
        <taxon>Bacteria</taxon>
        <taxon>Bacillati</taxon>
        <taxon>Actinomycetota</taxon>
        <taxon>Actinomycetes</taxon>
        <taxon>Kitasatosporales</taxon>
        <taxon>Streptomycetaceae</taxon>
        <taxon>Streptomyces</taxon>
    </lineage>
</organism>
<evidence type="ECO:0000313" key="5">
    <source>
        <dbReference type="Proteomes" id="UP001272987"/>
    </source>
</evidence>
<keyword evidence="5" id="KW-1185">Reference proteome</keyword>
<dbReference type="PANTHER" id="PTHR37539">
    <property type="entry name" value="SECRETED PROTEIN-RELATED"/>
    <property type="match status" value="1"/>
</dbReference>
<proteinExistence type="predicted"/>
<dbReference type="Proteomes" id="UP001282288">
    <property type="component" value="Unassembled WGS sequence"/>
</dbReference>
<dbReference type="RefSeq" id="WP_010356360.1">
    <property type="nucleotide sequence ID" value="NZ_CP122369.1"/>
</dbReference>
<feature type="compositionally biased region" description="Basic residues" evidence="1">
    <location>
        <begin position="381"/>
        <end position="390"/>
    </location>
</feature>
<dbReference type="GeneID" id="69812080"/>
<protein>
    <submittedName>
        <fullName evidence="3">Oxygenase MpaB family protein</fullName>
    </submittedName>
</protein>
<feature type="domain" description="ER-bound oxygenase mpaB/mpaB'/Rubber oxygenase catalytic" evidence="2">
    <location>
        <begin position="127"/>
        <end position="340"/>
    </location>
</feature>